<accession>X6MF46</accession>
<dbReference type="Gene3D" id="1.20.900.10">
    <property type="entry name" value="Dbl homology (DH) domain"/>
    <property type="match status" value="1"/>
</dbReference>
<name>X6MF46_RETFI</name>
<dbReference type="AlphaFoldDB" id="X6MF46"/>
<protein>
    <submittedName>
        <fullName evidence="2">Rho/RAC guanine nucleotide exchange factor</fullName>
    </submittedName>
</protein>
<dbReference type="PANTHER" id="PTHR12673">
    <property type="entry name" value="FACIOGENITAL DYSPLASIA PROTEIN"/>
    <property type="match status" value="1"/>
</dbReference>
<reference evidence="2 3" key="1">
    <citation type="journal article" date="2013" name="Curr. Biol.">
        <title>The Genome of the Foraminiferan Reticulomyxa filosa.</title>
        <authorList>
            <person name="Glockner G."/>
            <person name="Hulsmann N."/>
            <person name="Schleicher M."/>
            <person name="Noegel A.A."/>
            <person name="Eichinger L."/>
            <person name="Gallinger C."/>
            <person name="Pawlowski J."/>
            <person name="Sierra R."/>
            <person name="Euteneuer U."/>
            <person name="Pillet L."/>
            <person name="Moustafa A."/>
            <person name="Platzer M."/>
            <person name="Groth M."/>
            <person name="Szafranski K."/>
            <person name="Schliwa M."/>
        </authorList>
    </citation>
    <scope>NUCLEOTIDE SEQUENCE [LARGE SCALE GENOMIC DNA]</scope>
</reference>
<dbReference type="GO" id="GO:0005085">
    <property type="term" value="F:guanyl-nucleotide exchange factor activity"/>
    <property type="evidence" value="ECO:0007669"/>
    <property type="project" value="InterPro"/>
</dbReference>
<gene>
    <name evidence="2" type="ORF">RFI_24872</name>
</gene>
<dbReference type="InterPro" id="IPR000219">
    <property type="entry name" value="DH_dom"/>
</dbReference>
<dbReference type="Proteomes" id="UP000023152">
    <property type="component" value="Unassembled WGS sequence"/>
</dbReference>
<evidence type="ECO:0000313" key="2">
    <source>
        <dbReference type="EMBL" id="ETO12504.1"/>
    </source>
</evidence>
<dbReference type="EMBL" id="ASPP01021351">
    <property type="protein sequence ID" value="ETO12504.1"/>
    <property type="molecule type" value="Genomic_DNA"/>
</dbReference>
<feature type="domain" description="DH" evidence="1">
    <location>
        <begin position="20"/>
        <end position="152"/>
    </location>
</feature>
<dbReference type="PROSITE" id="PS50010">
    <property type="entry name" value="DH_2"/>
    <property type="match status" value="1"/>
</dbReference>
<organism evidence="2 3">
    <name type="scientific">Reticulomyxa filosa</name>
    <dbReference type="NCBI Taxonomy" id="46433"/>
    <lineage>
        <taxon>Eukaryota</taxon>
        <taxon>Sar</taxon>
        <taxon>Rhizaria</taxon>
        <taxon>Retaria</taxon>
        <taxon>Foraminifera</taxon>
        <taxon>Monothalamids</taxon>
        <taxon>Reticulomyxidae</taxon>
        <taxon>Reticulomyxa</taxon>
    </lineage>
</organism>
<comment type="caution">
    <text evidence="2">The sequence shown here is derived from an EMBL/GenBank/DDBJ whole genome shotgun (WGS) entry which is preliminary data.</text>
</comment>
<dbReference type="OrthoDB" id="2015333at2759"/>
<dbReference type="InterPro" id="IPR051092">
    <property type="entry name" value="FYVE_RhoGEF_PH"/>
</dbReference>
<dbReference type="PANTHER" id="PTHR12673:SF159">
    <property type="entry name" value="LD03170P"/>
    <property type="match status" value="1"/>
</dbReference>
<keyword evidence="3" id="KW-1185">Reference proteome</keyword>
<sequence length="152" mass="17738">MSEVLSPKNLVQAKKTIIKNTLDASETFLTSEKVFVEDKLRWVYETFFQRLQVHIKLKKPIIEEEDILAIFGNIEILYTANSNLYADLLALRMEGREALRDGLGKTMQAFIPYLKVYTDYIGRTKERNDKVEELKSSNKKFRVFIKINGLEK</sequence>
<dbReference type="SUPFAM" id="SSF48065">
    <property type="entry name" value="DBL homology domain (DH-domain)"/>
    <property type="match status" value="1"/>
</dbReference>
<evidence type="ECO:0000259" key="1">
    <source>
        <dbReference type="PROSITE" id="PS50010"/>
    </source>
</evidence>
<dbReference type="InterPro" id="IPR035899">
    <property type="entry name" value="DBL_dom_sf"/>
</dbReference>
<dbReference type="Pfam" id="PF00621">
    <property type="entry name" value="RhoGEF"/>
    <property type="match status" value="1"/>
</dbReference>
<evidence type="ECO:0000313" key="3">
    <source>
        <dbReference type="Proteomes" id="UP000023152"/>
    </source>
</evidence>
<dbReference type="GO" id="GO:0005737">
    <property type="term" value="C:cytoplasm"/>
    <property type="evidence" value="ECO:0007669"/>
    <property type="project" value="TreeGrafter"/>
</dbReference>
<proteinExistence type="predicted"/>